<accession>A0A7S2TE13</accession>
<feature type="transmembrane region" description="Helical" evidence="1">
    <location>
        <begin position="85"/>
        <end position="106"/>
    </location>
</feature>
<organism evidence="3">
    <name type="scientific">Prorocentrum micans</name>
    <name type="common">Red tide dinoflagellate</name>
    <dbReference type="NCBI Taxonomy" id="2945"/>
    <lineage>
        <taxon>Eukaryota</taxon>
        <taxon>Sar</taxon>
        <taxon>Alveolata</taxon>
        <taxon>Dinophyceae</taxon>
        <taxon>Prorocentrales</taxon>
        <taxon>Prorocentraceae</taxon>
        <taxon>Prorocentrum</taxon>
    </lineage>
</organism>
<keyword evidence="2" id="KW-0732">Signal</keyword>
<dbReference type="EMBL" id="HBHN01017972">
    <property type="protein sequence ID" value="CAD9726885.1"/>
    <property type="molecule type" value="Transcribed_RNA"/>
</dbReference>
<keyword evidence="1" id="KW-0472">Membrane</keyword>
<keyword evidence="1" id="KW-0812">Transmembrane</keyword>
<dbReference type="EMBL" id="HBHN01017971">
    <property type="protein sequence ID" value="CAD9726884.1"/>
    <property type="molecule type" value="Transcribed_RNA"/>
</dbReference>
<evidence type="ECO:0000313" key="3">
    <source>
        <dbReference type="EMBL" id="CAD9726884.1"/>
    </source>
</evidence>
<sequence length="110" mass="11406">MARAARSPLLGFCAAAALLFCVALCCARTFVTPPAAGYQPAVSSQPHALLAGAWASEGSAEPRVAMEFFGESTTPPPPPKKDKSIQGLLLLFPVALGLIVFAITFFQGNA</sequence>
<name>A0A7S2TE13_PROMC</name>
<gene>
    <name evidence="3" type="ORF">PMIC02512_LOCUS4453</name>
    <name evidence="4" type="ORF">PMIC02512_LOCUS4454</name>
</gene>
<feature type="chain" id="PRO_5036212019" evidence="2">
    <location>
        <begin position="28"/>
        <end position="110"/>
    </location>
</feature>
<keyword evidence="1" id="KW-1133">Transmembrane helix</keyword>
<reference evidence="3" key="1">
    <citation type="submission" date="2021-01" db="EMBL/GenBank/DDBJ databases">
        <authorList>
            <person name="Corre E."/>
            <person name="Pelletier E."/>
            <person name="Niang G."/>
            <person name="Scheremetjew M."/>
            <person name="Finn R."/>
            <person name="Kale V."/>
            <person name="Holt S."/>
            <person name="Cochrane G."/>
            <person name="Meng A."/>
            <person name="Brown T."/>
            <person name="Cohen L."/>
        </authorList>
    </citation>
    <scope>NUCLEOTIDE SEQUENCE</scope>
    <source>
        <strain evidence="3">CCCM 845</strain>
    </source>
</reference>
<evidence type="ECO:0000256" key="2">
    <source>
        <dbReference type="SAM" id="SignalP"/>
    </source>
</evidence>
<evidence type="ECO:0000313" key="4">
    <source>
        <dbReference type="EMBL" id="CAD9726885.1"/>
    </source>
</evidence>
<protein>
    <submittedName>
        <fullName evidence="3">Uncharacterized protein</fullName>
    </submittedName>
</protein>
<dbReference type="AlphaFoldDB" id="A0A7S2TE13"/>
<feature type="signal peptide" evidence="2">
    <location>
        <begin position="1"/>
        <end position="27"/>
    </location>
</feature>
<proteinExistence type="predicted"/>
<evidence type="ECO:0000256" key="1">
    <source>
        <dbReference type="SAM" id="Phobius"/>
    </source>
</evidence>